<reference evidence="1 2" key="1">
    <citation type="submission" date="2018-06" db="EMBL/GenBank/DDBJ databases">
        <authorList>
            <consortium name="Pathogen Informatics"/>
            <person name="Doyle S."/>
        </authorList>
    </citation>
    <scope>NUCLEOTIDE SEQUENCE [LARGE SCALE GENOMIC DNA]</scope>
    <source>
        <strain evidence="1 2">NCTC204</strain>
    </source>
</reference>
<accession>A0A378B7P5</accession>
<dbReference type="EMBL" id="UGMD01000002">
    <property type="protein sequence ID" value="STV29868.1"/>
    <property type="molecule type" value="Genomic_DNA"/>
</dbReference>
<organism evidence="1 2">
    <name type="scientific">Klebsiella pneumoniae</name>
    <dbReference type="NCBI Taxonomy" id="573"/>
    <lineage>
        <taxon>Bacteria</taxon>
        <taxon>Pseudomonadati</taxon>
        <taxon>Pseudomonadota</taxon>
        <taxon>Gammaproteobacteria</taxon>
        <taxon>Enterobacterales</taxon>
        <taxon>Enterobacteriaceae</taxon>
        <taxon>Klebsiella/Raoultella group</taxon>
        <taxon>Klebsiella</taxon>
        <taxon>Klebsiella pneumoniae complex</taxon>
    </lineage>
</organism>
<proteinExistence type="predicted"/>
<dbReference type="Proteomes" id="UP000255192">
    <property type="component" value="Unassembled WGS sequence"/>
</dbReference>
<name>A0A378B7P5_KLEPN</name>
<gene>
    <name evidence="1" type="ORF">NCTC204_05335</name>
</gene>
<protein>
    <submittedName>
        <fullName evidence="1">Uncharacterized protein</fullName>
    </submittedName>
</protein>
<sequence>MLQLALNLNKLRDQLPRKHRGHYMILGMYQNKINRYFATALIHTDKHGLYIMRAFCGICGVLHQPVNVLPHSFSGGLQRLHRQTAGLTGVNDEFP</sequence>
<evidence type="ECO:0000313" key="2">
    <source>
        <dbReference type="Proteomes" id="UP000255192"/>
    </source>
</evidence>
<evidence type="ECO:0000313" key="1">
    <source>
        <dbReference type="EMBL" id="STV29868.1"/>
    </source>
</evidence>
<dbReference type="AlphaFoldDB" id="A0A378B7P5"/>